<evidence type="ECO:0000256" key="1">
    <source>
        <dbReference type="SAM" id="Coils"/>
    </source>
</evidence>
<keyword evidence="1" id="KW-0175">Coiled coil</keyword>
<evidence type="ECO:0000256" key="2">
    <source>
        <dbReference type="SAM" id="SignalP"/>
    </source>
</evidence>
<feature type="coiled-coil region" evidence="1">
    <location>
        <begin position="257"/>
        <end position="298"/>
    </location>
</feature>
<dbReference type="Gene3D" id="2.40.10.10">
    <property type="entry name" value="Trypsin-like serine proteases"/>
    <property type="match status" value="1"/>
</dbReference>
<dbReference type="PROSITE" id="PS50240">
    <property type="entry name" value="TRYPSIN_DOM"/>
    <property type="match status" value="1"/>
</dbReference>
<dbReference type="STRING" id="77166.U4UI35"/>
<dbReference type="SMART" id="SM00020">
    <property type="entry name" value="Tryp_SPc"/>
    <property type="match status" value="1"/>
</dbReference>
<evidence type="ECO:0000259" key="3">
    <source>
        <dbReference type="PROSITE" id="PS50240"/>
    </source>
</evidence>
<reference evidence="4 5" key="1">
    <citation type="journal article" date="2013" name="Genome Biol.">
        <title>Draft genome of the mountain pine beetle, Dendroctonus ponderosae Hopkins, a major forest pest.</title>
        <authorList>
            <person name="Keeling C.I."/>
            <person name="Yuen M.M."/>
            <person name="Liao N.Y."/>
            <person name="Docking T.R."/>
            <person name="Chan S.K."/>
            <person name="Taylor G.A."/>
            <person name="Palmquist D.L."/>
            <person name="Jackman S.D."/>
            <person name="Nguyen A."/>
            <person name="Li M."/>
            <person name="Henderson H."/>
            <person name="Janes J.K."/>
            <person name="Zhao Y."/>
            <person name="Pandoh P."/>
            <person name="Moore R."/>
            <person name="Sperling F.A."/>
            <person name="Huber D.P."/>
            <person name="Birol I."/>
            <person name="Jones S.J."/>
            <person name="Bohlmann J."/>
        </authorList>
    </citation>
    <scope>NUCLEOTIDE SEQUENCE</scope>
</reference>
<dbReference type="Proteomes" id="UP000030742">
    <property type="component" value="Unassembled WGS sequence"/>
</dbReference>
<organism evidence="4 5">
    <name type="scientific">Dendroctonus ponderosae</name>
    <name type="common">Mountain pine beetle</name>
    <dbReference type="NCBI Taxonomy" id="77166"/>
    <lineage>
        <taxon>Eukaryota</taxon>
        <taxon>Metazoa</taxon>
        <taxon>Ecdysozoa</taxon>
        <taxon>Arthropoda</taxon>
        <taxon>Hexapoda</taxon>
        <taxon>Insecta</taxon>
        <taxon>Pterygota</taxon>
        <taxon>Neoptera</taxon>
        <taxon>Endopterygota</taxon>
        <taxon>Coleoptera</taxon>
        <taxon>Polyphaga</taxon>
        <taxon>Cucujiformia</taxon>
        <taxon>Curculionidae</taxon>
        <taxon>Scolytinae</taxon>
        <taxon>Dendroctonus</taxon>
    </lineage>
</organism>
<dbReference type="Gene3D" id="1.10.287.1490">
    <property type="match status" value="1"/>
</dbReference>
<dbReference type="InterPro" id="IPR009003">
    <property type="entry name" value="Peptidase_S1_PA"/>
</dbReference>
<feature type="chain" id="PRO_5004656236" description="Peptidase S1 domain-containing protein" evidence="2">
    <location>
        <begin position="20"/>
        <end position="553"/>
    </location>
</feature>
<dbReference type="InterPro" id="IPR051333">
    <property type="entry name" value="CLIP_Serine_Protease"/>
</dbReference>
<keyword evidence="2" id="KW-0732">Signal</keyword>
<dbReference type="EMBL" id="KB632173">
    <property type="protein sequence ID" value="ERL89545.1"/>
    <property type="molecule type" value="Genomic_DNA"/>
</dbReference>
<gene>
    <name evidence="4" type="ORF">D910_06910</name>
</gene>
<dbReference type="OrthoDB" id="6783371at2759"/>
<proteinExistence type="predicted"/>
<dbReference type="InterPro" id="IPR043504">
    <property type="entry name" value="Peptidase_S1_PA_chymotrypsin"/>
</dbReference>
<dbReference type="PANTHER" id="PTHR24260">
    <property type="match status" value="1"/>
</dbReference>
<dbReference type="PROSITE" id="PS51257">
    <property type="entry name" value="PROKAR_LIPOPROTEIN"/>
    <property type="match status" value="1"/>
</dbReference>
<name>U4UI35_DENPD</name>
<dbReference type="AlphaFoldDB" id="U4UI35"/>
<dbReference type="SUPFAM" id="SSF50494">
    <property type="entry name" value="Trypsin-like serine proteases"/>
    <property type="match status" value="1"/>
</dbReference>
<sequence length="553" mass="63064">MKTRLSVCLLVAILTGISCFKNTLPEAFPFIAFVESRYKCTGFLISTQYVVAPAACIDRTQPATVHLGYSRFPHFKQNLLDPKGLTIKSYYVVFHADFRQIVDKFYLNNIVLIKLANPVPTSENIQPGKLMSNKEVQQLQEKSVNVTGWKHSLNSDLLTTQVRIRNKDTCNYYFNTFILESQEGCIKWMHPKNQLDILGNVISLDGNIIGFQTTTPPCTVRGADCSETDKILYVSSFSDWIAQIIDEPAATITKQESDESRKRIEELLIVIEEMKSQQEAYRVRLNKALDAIDKLEQTQSQYNMYLTEDFESFKSEVVNNEAKQNESILSLEEQVASARTEVTSGLSANKLTVDNLSSQLNDSKAEMIIQDVKLNEQIKNLADGVNLKNVDLQNRIFDVQSGIEHLKNEQKSHLYYIDSALKGITSNLKSEMNTLHEQQSKEFTQVADHIHEQINHFDAALTKLKSEVDNLEISSNQVQSNHTEWYSNVTKELNVLNEKIKTTKHDHKTPYLEHKLDSVMDKYTELSGRVDKLSADLEKLSHKVRENLWVTPT</sequence>
<dbReference type="PANTHER" id="PTHR24260:SF147">
    <property type="entry name" value="EG:BACR7A4.3 PROTEIN-RELATED"/>
    <property type="match status" value="1"/>
</dbReference>
<dbReference type="GO" id="GO:0004252">
    <property type="term" value="F:serine-type endopeptidase activity"/>
    <property type="evidence" value="ECO:0007669"/>
    <property type="project" value="InterPro"/>
</dbReference>
<dbReference type="InterPro" id="IPR001254">
    <property type="entry name" value="Trypsin_dom"/>
</dbReference>
<dbReference type="Pfam" id="PF00089">
    <property type="entry name" value="Trypsin"/>
    <property type="match status" value="1"/>
</dbReference>
<dbReference type="GO" id="GO:0006508">
    <property type="term" value="P:proteolysis"/>
    <property type="evidence" value="ECO:0007669"/>
    <property type="project" value="InterPro"/>
</dbReference>
<protein>
    <recommendedName>
        <fullName evidence="3">Peptidase S1 domain-containing protein</fullName>
    </recommendedName>
</protein>
<evidence type="ECO:0000313" key="5">
    <source>
        <dbReference type="Proteomes" id="UP000030742"/>
    </source>
</evidence>
<evidence type="ECO:0000313" key="4">
    <source>
        <dbReference type="EMBL" id="ERL89545.1"/>
    </source>
</evidence>
<feature type="domain" description="Peptidase S1" evidence="3">
    <location>
        <begin position="13"/>
        <end position="246"/>
    </location>
</feature>
<feature type="signal peptide" evidence="2">
    <location>
        <begin position="1"/>
        <end position="19"/>
    </location>
</feature>
<accession>U4UI35</accession>
<feature type="coiled-coil region" evidence="1">
    <location>
        <begin position="461"/>
        <end position="543"/>
    </location>
</feature>